<feature type="region of interest" description="Disordered" evidence="2">
    <location>
        <begin position="590"/>
        <end position="619"/>
    </location>
</feature>
<dbReference type="AlphaFoldDB" id="A0A9Q0K657"/>
<dbReference type="EMBL" id="JAMYWD010000008">
    <property type="protein sequence ID" value="KAJ4962883.1"/>
    <property type="molecule type" value="Genomic_DNA"/>
</dbReference>
<keyword evidence="5" id="KW-1185">Reference proteome</keyword>
<comment type="similarity">
    <text evidence="1">Belongs to the CBF/MAK21 family.</text>
</comment>
<evidence type="ECO:0000259" key="3">
    <source>
        <dbReference type="Pfam" id="PF03914"/>
    </source>
</evidence>
<organism evidence="4 5">
    <name type="scientific">Protea cynaroides</name>
    <dbReference type="NCBI Taxonomy" id="273540"/>
    <lineage>
        <taxon>Eukaryota</taxon>
        <taxon>Viridiplantae</taxon>
        <taxon>Streptophyta</taxon>
        <taxon>Embryophyta</taxon>
        <taxon>Tracheophyta</taxon>
        <taxon>Spermatophyta</taxon>
        <taxon>Magnoliopsida</taxon>
        <taxon>Proteales</taxon>
        <taxon>Proteaceae</taxon>
        <taxon>Protea</taxon>
    </lineage>
</organism>
<dbReference type="PANTHER" id="PTHR12455:SF0">
    <property type="entry name" value="NUCLEOLAR COMPLEX PROTEIN 4 HOMOLOG"/>
    <property type="match status" value="1"/>
</dbReference>
<name>A0A9Q0K657_9MAGN</name>
<dbReference type="GO" id="GO:0032040">
    <property type="term" value="C:small-subunit processome"/>
    <property type="evidence" value="ECO:0007669"/>
    <property type="project" value="TreeGrafter"/>
</dbReference>
<feature type="compositionally biased region" description="Low complexity" evidence="2">
    <location>
        <begin position="257"/>
        <end position="268"/>
    </location>
</feature>
<feature type="region of interest" description="Disordered" evidence="2">
    <location>
        <begin position="252"/>
        <end position="277"/>
    </location>
</feature>
<feature type="domain" description="CCAAT-binding factor" evidence="3">
    <location>
        <begin position="342"/>
        <end position="518"/>
    </location>
</feature>
<proteinExistence type="inferred from homology"/>
<gene>
    <name evidence="4" type="ORF">NE237_022822</name>
</gene>
<accession>A0A9Q0K657</accession>
<evidence type="ECO:0000313" key="5">
    <source>
        <dbReference type="Proteomes" id="UP001141806"/>
    </source>
</evidence>
<dbReference type="Proteomes" id="UP001141806">
    <property type="component" value="Unassembled WGS sequence"/>
</dbReference>
<dbReference type="GO" id="GO:0030692">
    <property type="term" value="C:Noc4p-Nop14p complex"/>
    <property type="evidence" value="ECO:0007669"/>
    <property type="project" value="TreeGrafter"/>
</dbReference>
<dbReference type="PANTHER" id="PTHR12455">
    <property type="entry name" value="NUCLEOLAR COMPLEX PROTEIN 4"/>
    <property type="match status" value="1"/>
</dbReference>
<evidence type="ECO:0000313" key="4">
    <source>
        <dbReference type="EMBL" id="KAJ4962883.1"/>
    </source>
</evidence>
<dbReference type="InterPro" id="IPR027193">
    <property type="entry name" value="Noc4"/>
</dbReference>
<evidence type="ECO:0000256" key="2">
    <source>
        <dbReference type="SAM" id="MobiDB-lite"/>
    </source>
</evidence>
<dbReference type="InterPro" id="IPR005612">
    <property type="entry name" value="CCAAT-binding_factor"/>
</dbReference>
<protein>
    <recommendedName>
        <fullName evidence="3">CCAAT-binding factor domain-containing protein</fullName>
    </recommendedName>
</protein>
<dbReference type="GO" id="GO:0042254">
    <property type="term" value="P:ribosome biogenesis"/>
    <property type="evidence" value="ECO:0007669"/>
    <property type="project" value="InterPro"/>
</dbReference>
<comment type="caution">
    <text evidence="4">The sequence shown here is derived from an EMBL/GenBank/DDBJ whole genome shotgun (WGS) entry which is preliminary data.</text>
</comment>
<dbReference type="OrthoDB" id="10263185at2759"/>
<dbReference type="Pfam" id="PF03914">
    <property type="entry name" value="CBF"/>
    <property type="match status" value="1"/>
</dbReference>
<reference evidence="4" key="1">
    <citation type="journal article" date="2023" name="Plant J.">
        <title>The genome of the king protea, Protea cynaroides.</title>
        <authorList>
            <person name="Chang J."/>
            <person name="Duong T.A."/>
            <person name="Schoeman C."/>
            <person name="Ma X."/>
            <person name="Roodt D."/>
            <person name="Barker N."/>
            <person name="Li Z."/>
            <person name="Van de Peer Y."/>
            <person name="Mizrachi E."/>
        </authorList>
    </citation>
    <scope>NUCLEOTIDE SEQUENCE</scope>
    <source>
        <tissue evidence="4">Young leaves</tissue>
    </source>
</reference>
<sequence length="619" mass="69532">MASILAKKQKQREKYSLKEVKTLGHQLLSSRAHINNLPLLLSFVSPPSSPQHVLESIISLQSFFIPILPELPSSSPKSLLNVGEGEKDPELVYRIWLRSKFDEFVKSLITVAVSPESEEALREVALEAIMEFVKLGKGGRFQSAIYHRLLHTIVHSISSVDFLLDLIVSKFFKYIDVRFFTYISVAKIASSLEVTKISDNGNVQEDGEFISRESNIEVSIHKIHYLLAHNSPLQEQNEDYGHEMWSEAGFSSKENELNGSSGGKQSKSNKLKKDVSSPSNIAKRMKLKFTKAWLSFLRLPLPLDVYKEVLVLLHQAVIPHMSNPVMLCDFLTRSYDIGGVISVMALSSLFILMIQYGLEYPNFYEKLYALLVPSIFMAKHRAKFFELLDSCLKSPLLPAYLAAAFAKKLSRLSLSVPPSGALVIIAIIHNLLRRHPSINFLVHWQTDGDTDIDPSRGGTEIGKSAVEPGAPEVLGKKRGVDLFNVEESDPAKCNAMRSSLWEIDTLRHHYCPPVSRFVASLENDLTVRAKTTEVAVKDFCSGSYATIFRAEIGRRMKQVPLAFYKSTPTSLFSESDFVGWTFNAKENEKGIENDDKNGVENLSKEDNLKTTKRQRIDCS</sequence>
<evidence type="ECO:0000256" key="1">
    <source>
        <dbReference type="ARBA" id="ARBA00007797"/>
    </source>
</evidence>